<feature type="domain" description="HD Cas3-type" evidence="7">
    <location>
        <begin position="14"/>
        <end position="230"/>
    </location>
</feature>
<dbReference type="Pfam" id="PF22590">
    <property type="entry name" value="Cas3-like_C_2"/>
    <property type="match status" value="1"/>
</dbReference>
<proteinExistence type="predicted"/>
<dbReference type="SMART" id="SM00487">
    <property type="entry name" value="DEXDc"/>
    <property type="match status" value="1"/>
</dbReference>
<dbReference type="SUPFAM" id="SSF52540">
    <property type="entry name" value="P-loop containing nucleoside triphosphate hydrolases"/>
    <property type="match status" value="1"/>
</dbReference>
<evidence type="ECO:0000256" key="2">
    <source>
        <dbReference type="ARBA" id="ARBA00022801"/>
    </source>
</evidence>
<dbReference type="InterPro" id="IPR006474">
    <property type="entry name" value="Helicase_Cas3_CRISPR-ass_core"/>
</dbReference>
<dbReference type="NCBIfam" id="TIGR01587">
    <property type="entry name" value="cas3_core"/>
    <property type="match status" value="1"/>
</dbReference>
<keyword evidence="5" id="KW-0051">Antiviral defense</keyword>
<dbReference type="PROSITE" id="PS51643">
    <property type="entry name" value="HD_CAS3"/>
    <property type="match status" value="1"/>
</dbReference>
<dbReference type="Gene3D" id="3.40.50.300">
    <property type="entry name" value="P-loop containing nucleotide triphosphate hydrolases"/>
    <property type="match status" value="2"/>
</dbReference>
<evidence type="ECO:0000313" key="9">
    <source>
        <dbReference type="Proteomes" id="UP000006160"/>
    </source>
</evidence>
<dbReference type="GO" id="GO:0051607">
    <property type="term" value="P:defense response to virus"/>
    <property type="evidence" value="ECO:0007669"/>
    <property type="project" value="UniProtKB-KW"/>
</dbReference>
<evidence type="ECO:0000313" key="8">
    <source>
        <dbReference type="EMBL" id="EES90264.1"/>
    </source>
</evidence>
<organism evidence="8 9">
    <name type="scientific">Clostridium botulinum D str. 1873</name>
    <dbReference type="NCBI Taxonomy" id="592027"/>
    <lineage>
        <taxon>Bacteria</taxon>
        <taxon>Bacillati</taxon>
        <taxon>Bacillota</taxon>
        <taxon>Clostridia</taxon>
        <taxon>Eubacteriales</taxon>
        <taxon>Clostridiaceae</taxon>
        <taxon>Clostridium</taxon>
    </lineage>
</organism>
<dbReference type="CDD" id="cd09641">
    <property type="entry name" value="Cas3''_I"/>
    <property type="match status" value="1"/>
</dbReference>
<evidence type="ECO:0000256" key="4">
    <source>
        <dbReference type="ARBA" id="ARBA00022840"/>
    </source>
</evidence>
<dbReference type="EMBL" id="ACSJ01000019">
    <property type="protein sequence ID" value="EES90264.1"/>
    <property type="molecule type" value="Genomic_DNA"/>
</dbReference>
<feature type="domain" description="Helicase ATP-binding" evidence="6">
    <location>
        <begin position="296"/>
        <end position="481"/>
    </location>
</feature>
<dbReference type="InterPro" id="IPR027417">
    <property type="entry name" value="P-loop_NTPase"/>
</dbReference>
<dbReference type="InterPro" id="IPR014001">
    <property type="entry name" value="Helicase_ATP-bd"/>
</dbReference>
<evidence type="ECO:0000256" key="5">
    <source>
        <dbReference type="ARBA" id="ARBA00023118"/>
    </source>
</evidence>
<evidence type="ECO:0000259" key="7">
    <source>
        <dbReference type="PROSITE" id="PS51643"/>
    </source>
</evidence>
<protein>
    <submittedName>
        <fullName evidence="8">Crispr-associated helicase Cas3</fullName>
    </submittedName>
</protein>
<keyword evidence="1" id="KW-0547">Nucleotide-binding</keyword>
<dbReference type="CDD" id="cd18785">
    <property type="entry name" value="SF2_C"/>
    <property type="match status" value="1"/>
</dbReference>
<dbReference type="AlphaFoldDB" id="A0A9P2LK94"/>
<evidence type="ECO:0000256" key="1">
    <source>
        <dbReference type="ARBA" id="ARBA00022741"/>
    </source>
</evidence>
<dbReference type="GO" id="GO:0005524">
    <property type="term" value="F:ATP binding"/>
    <property type="evidence" value="ECO:0007669"/>
    <property type="project" value="UniProtKB-KW"/>
</dbReference>
<dbReference type="GO" id="GO:0003676">
    <property type="term" value="F:nucleic acid binding"/>
    <property type="evidence" value="ECO:0007669"/>
    <property type="project" value="InterPro"/>
</dbReference>
<reference evidence="8 9" key="1">
    <citation type="submission" date="2009-10" db="EMBL/GenBank/DDBJ databases">
        <authorList>
            <person name="Shrivastava S."/>
            <person name="Brinkac L.B."/>
            <person name="Brown J.L."/>
            <person name="Bruce D.B."/>
            <person name="Detter C."/>
            <person name="Green L.D."/>
            <person name="Munk C.A."/>
            <person name="Rogers Y.C."/>
            <person name="Tapia R."/>
            <person name="Saunders E.S."/>
            <person name="Sims D.R."/>
            <person name="Smith L.A."/>
            <person name="Smith T.J."/>
            <person name="Sutton G."/>
            <person name="Brettin T."/>
        </authorList>
    </citation>
    <scope>NUCLEOTIDE SEQUENCE [LARGE SCALE GENOMIC DNA]</scope>
    <source>
        <strain evidence="9">D str. 1873</strain>
    </source>
</reference>
<dbReference type="InterPro" id="IPR006483">
    <property type="entry name" value="CRISPR-assoc_Cas3_HD"/>
</dbReference>
<evidence type="ECO:0000259" key="6">
    <source>
        <dbReference type="PROSITE" id="PS51192"/>
    </source>
</evidence>
<dbReference type="InterPro" id="IPR054712">
    <property type="entry name" value="Cas3-like_dom"/>
</dbReference>
<dbReference type="PROSITE" id="PS51192">
    <property type="entry name" value="HELICASE_ATP_BIND_1"/>
    <property type="match status" value="1"/>
</dbReference>
<comment type="caution">
    <text evidence="8">The sequence shown here is derived from an EMBL/GenBank/DDBJ whole genome shotgun (WGS) entry which is preliminary data.</text>
</comment>
<keyword evidence="2" id="KW-0378">Hydrolase</keyword>
<keyword evidence="4" id="KW-0067">ATP-binding</keyword>
<dbReference type="Proteomes" id="UP000006160">
    <property type="component" value="Unassembled WGS sequence"/>
</dbReference>
<gene>
    <name evidence="8" type="ORF">CLG_B2199</name>
</gene>
<dbReference type="GO" id="GO:0004386">
    <property type="term" value="F:helicase activity"/>
    <property type="evidence" value="ECO:0007669"/>
    <property type="project" value="UniProtKB-KW"/>
</dbReference>
<accession>A0A9P2LK94</accession>
<keyword evidence="3" id="KW-0347">Helicase</keyword>
<evidence type="ECO:0000256" key="3">
    <source>
        <dbReference type="ARBA" id="ARBA00022806"/>
    </source>
</evidence>
<sequence>MFDLKIDNIYAHLKDSAKETLYEHSILTKYYYNKMDKIHNYTQILTKIISEVLIKEDKYSQEALTVIFNLTDRMIYYHDIGKIGLGFQQNKMDNKLDDEIIDYDYHSELSALLFIDIEYNHINRIIFSNNRKQNNEIKTLIKDILLRLSFLIKCHHTKLYNFEKVGYIEDLKILQNKINNNPKIIKYYNKDNIDIDFSVFGNYKYKEDNVMQYVFYKFLYSILVSCDSFATHNFMNSNEVELSLFNKSLIKECNNQYQHTDIYQNILNYKNDSSYFDRTNINKTRCDIFLETEQNLINNLDKNIYFLEACTGSGKTNISQNLALQLLTNNSSLNKIVYTFPFNTLIEQTKSVLYKNFSETNVDVVAINSIEEIKSNNEEYDKDLLKYQFLQYPITLTSHVNLFNILFGNSRRDNLAFSQICNSVIILDEIQSYNHLLWNKMIEIFNILSKFLNVKFIIMSATLPTLDLFLEEYQRDSVCKLINDTKLYYNNPIFKNRVMIDFSMLENESVSIDDVENKIDDIIHDNTKGNRMLVEFITIKSAHEMYDRIRNKYDDFFIFELTNQDNQLYRQYVIDTLNKKDDNGNFINKNVIVISTQVIEAGVDIDMEVGLKDISLLESEEQFLGRINRNGKGKGYAYFFNMDKTKNTYRGDFRVSYDLKNEDIQQCLINKNFTQYYLKCINHLKDESRKQGKNNLNEFNDNLVYIQFKSICESMKLIENKSVQLYLIYKYKTENGEIINSKDILEKYQNLKMIKSYPERMIKLSKLKKYMNLFTYNFTIYNDEYPQIYSDIIDNSLYIIDDVNEYMEDTDGDYITFKSKFNLKKYKESLFL</sequence>
<dbReference type="NCBIfam" id="TIGR01596">
    <property type="entry name" value="cas3_HD"/>
    <property type="match status" value="1"/>
</dbReference>
<dbReference type="Pfam" id="PF00270">
    <property type="entry name" value="DEAD"/>
    <property type="match status" value="1"/>
</dbReference>
<dbReference type="InterPro" id="IPR011545">
    <property type="entry name" value="DEAD/DEAH_box_helicase_dom"/>
</dbReference>
<name>A0A9P2LK94_CLOBO</name>
<dbReference type="GO" id="GO:0016787">
    <property type="term" value="F:hydrolase activity"/>
    <property type="evidence" value="ECO:0007669"/>
    <property type="project" value="UniProtKB-KW"/>
</dbReference>